<dbReference type="AlphaFoldDB" id="A0AAV0SXP1"/>
<evidence type="ECO:0000313" key="3">
    <source>
        <dbReference type="Proteomes" id="UP001162031"/>
    </source>
</evidence>
<dbReference type="Proteomes" id="UP001162031">
    <property type="component" value="Unassembled WGS sequence"/>
</dbReference>
<accession>A0AAV0SXP1</accession>
<keyword evidence="3" id="KW-1185">Reference proteome</keyword>
<evidence type="ECO:0000313" key="2">
    <source>
        <dbReference type="EMBL" id="CAI5709175.1"/>
    </source>
</evidence>
<proteinExistence type="predicted"/>
<protein>
    <recommendedName>
        <fullName evidence="4">Guanine nucleotide-binding protein-like 3 N-terminal domain-containing protein</fullName>
    </recommendedName>
</protein>
<evidence type="ECO:0008006" key="4">
    <source>
        <dbReference type="Google" id="ProtNLM"/>
    </source>
</evidence>
<organism evidence="2 3">
    <name type="scientific">Hyaloperonospora brassicae</name>
    <name type="common">Brassica downy mildew</name>
    <name type="synonym">Peronospora brassicae</name>
    <dbReference type="NCBI Taxonomy" id="162125"/>
    <lineage>
        <taxon>Eukaryota</taxon>
        <taxon>Sar</taxon>
        <taxon>Stramenopiles</taxon>
        <taxon>Oomycota</taxon>
        <taxon>Peronosporomycetes</taxon>
        <taxon>Peronosporales</taxon>
        <taxon>Peronosporaceae</taxon>
        <taxon>Hyaloperonospora</taxon>
    </lineage>
</organism>
<name>A0AAV0SXP1_HYABA</name>
<gene>
    <name evidence="2" type="ORF">HBR001_LOCUS228</name>
</gene>
<comment type="caution">
    <text evidence="2">The sequence shown here is derived from an EMBL/GenBank/DDBJ whole genome shotgun (WGS) entry which is preliminary data.</text>
</comment>
<feature type="compositionally biased region" description="Polar residues" evidence="1">
    <location>
        <begin position="86"/>
        <end position="98"/>
    </location>
</feature>
<evidence type="ECO:0000256" key="1">
    <source>
        <dbReference type="SAM" id="MobiDB-lite"/>
    </source>
</evidence>
<sequence length="108" mass="12245">MGANGQAVQTMNKKKVKLLQKKRAKIRNQKKVGLLEKGKHTVLRKHRQSKKKEQKDAKRHRIYVEAEKKKLLDSGLVTNEDIATMESETAQGDASSETAAMDVEEDEE</sequence>
<feature type="region of interest" description="Disordered" evidence="1">
    <location>
        <begin position="80"/>
        <end position="108"/>
    </location>
</feature>
<dbReference type="EMBL" id="CANTFL010000028">
    <property type="protein sequence ID" value="CAI5709175.1"/>
    <property type="molecule type" value="Genomic_DNA"/>
</dbReference>
<reference evidence="2" key="1">
    <citation type="submission" date="2022-12" db="EMBL/GenBank/DDBJ databases">
        <authorList>
            <person name="Webb A."/>
        </authorList>
    </citation>
    <scope>NUCLEOTIDE SEQUENCE</scope>
    <source>
        <strain evidence="2">Hp1</strain>
    </source>
</reference>